<protein>
    <recommendedName>
        <fullName evidence="2">SCP domain-containing protein</fullName>
    </recommendedName>
</protein>
<dbReference type="GO" id="GO:0005576">
    <property type="term" value="C:extracellular region"/>
    <property type="evidence" value="ECO:0007669"/>
    <property type="project" value="InterPro"/>
</dbReference>
<proteinExistence type="predicted"/>
<dbReference type="Gene3D" id="3.40.33.10">
    <property type="entry name" value="CAP"/>
    <property type="match status" value="1"/>
</dbReference>
<dbReference type="Proteomes" id="UP000827092">
    <property type="component" value="Unassembled WGS sequence"/>
</dbReference>
<dbReference type="Pfam" id="PF00188">
    <property type="entry name" value="CAP"/>
    <property type="match status" value="1"/>
</dbReference>
<evidence type="ECO:0000313" key="4">
    <source>
        <dbReference type="Proteomes" id="UP000827092"/>
    </source>
</evidence>
<feature type="chain" id="PRO_5043630523" description="SCP domain-containing protein" evidence="1">
    <location>
        <begin position="19"/>
        <end position="210"/>
    </location>
</feature>
<feature type="signal peptide" evidence="1">
    <location>
        <begin position="1"/>
        <end position="18"/>
    </location>
</feature>
<dbReference type="SUPFAM" id="SSF55797">
    <property type="entry name" value="PR-1-like"/>
    <property type="match status" value="1"/>
</dbReference>
<dbReference type="PRINTS" id="PR00837">
    <property type="entry name" value="V5TPXLIKE"/>
</dbReference>
<dbReference type="InterPro" id="IPR014044">
    <property type="entry name" value="CAP_dom"/>
</dbReference>
<keyword evidence="1" id="KW-0732">Signal</keyword>
<comment type="caution">
    <text evidence="3">The sequence shown here is derived from an EMBL/GenBank/DDBJ whole genome shotgun (WGS) entry which is preliminary data.</text>
</comment>
<dbReference type="AlphaFoldDB" id="A0AAV6UJ84"/>
<reference evidence="3 4" key="1">
    <citation type="journal article" date="2022" name="Nat. Ecol. Evol.">
        <title>A masculinizing supergene underlies an exaggerated male reproductive morph in a spider.</title>
        <authorList>
            <person name="Hendrickx F."/>
            <person name="De Corte Z."/>
            <person name="Sonet G."/>
            <person name="Van Belleghem S.M."/>
            <person name="Kostlbacher S."/>
            <person name="Vangestel C."/>
        </authorList>
    </citation>
    <scope>NUCLEOTIDE SEQUENCE [LARGE SCALE GENOMIC DNA]</scope>
    <source>
        <strain evidence="3">W744_W776</strain>
    </source>
</reference>
<feature type="domain" description="SCP" evidence="2">
    <location>
        <begin position="30"/>
        <end position="184"/>
    </location>
</feature>
<accession>A0AAV6UJ84</accession>
<evidence type="ECO:0000256" key="1">
    <source>
        <dbReference type="SAM" id="SignalP"/>
    </source>
</evidence>
<dbReference type="InterPro" id="IPR002413">
    <property type="entry name" value="V5_allergen-like"/>
</dbReference>
<keyword evidence="4" id="KW-1185">Reference proteome</keyword>
<evidence type="ECO:0000313" key="3">
    <source>
        <dbReference type="EMBL" id="KAG8184169.1"/>
    </source>
</evidence>
<dbReference type="InterPro" id="IPR001283">
    <property type="entry name" value="CRISP-related"/>
</dbReference>
<dbReference type="InterPro" id="IPR018244">
    <property type="entry name" value="Allrgn_V5/Tpx1_CS"/>
</dbReference>
<organism evidence="3 4">
    <name type="scientific">Oedothorax gibbosus</name>
    <dbReference type="NCBI Taxonomy" id="931172"/>
    <lineage>
        <taxon>Eukaryota</taxon>
        <taxon>Metazoa</taxon>
        <taxon>Ecdysozoa</taxon>
        <taxon>Arthropoda</taxon>
        <taxon>Chelicerata</taxon>
        <taxon>Arachnida</taxon>
        <taxon>Araneae</taxon>
        <taxon>Araneomorphae</taxon>
        <taxon>Entelegynae</taxon>
        <taxon>Araneoidea</taxon>
        <taxon>Linyphiidae</taxon>
        <taxon>Erigoninae</taxon>
        <taxon>Oedothorax</taxon>
    </lineage>
</organism>
<dbReference type="CDD" id="cd05380">
    <property type="entry name" value="CAP_euk"/>
    <property type="match status" value="1"/>
</dbReference>
<dbReference type="PANTHER" id="PTHR10334">
    <property type="entry name" value="CYSTEINE-RICH SECRETORY PROTEIN-RELATED"/>
    <property type="match status" value="1"/>
</dbReference>
<dbReference type="PROSITE" id="PS01010">
    <property type="entry name" value="CRISP_2"/>
    <property type="match status" value="1"/>
</dbReference>
<dbReference type="PRINTS" id="PR00838">
    <property type="entry name" value="V5ALLERGEN"/>
</dbReference>
<gene>
    <name evidence="3" type="ORF">JTE90_010210</name>
</gene>
<name>A0AAV6UJ84_9ARAC</name>
<dbReference type="InterPro" id="IPR035940">
    <property type="entry name" value="CAP_sf"/>
</dbReference>
<dbReference type="EMBL" id="JAFNEN010000385">
    <property type="protein sequence ID" value="KAG8184169.1"/>
    <property type="molecule type" value="Genomic_DNA"/>
</dbReference>
<evidence type="ECO:0000259" key="2">
    <source>
        <dbReference type="SMART" id="SM00198"/>
    </source>
</evidence>
<dbReference type="SMART" id="SM00198">
    <property type="entry name" value="SCP"/>
    <property type="match status" value="1"/>
</dbReference>
<sequence>MYLLTLLGISLFALQCSGQCTPQVRGVDQNAIRTILNKHNQLRSKVANGEERRLPPAANMLEMVWDNAVAGKAQAWANKCKFEHDEASDRDTGRGYTGQNIAYAENQDPNPDWNGIIQNLYDEVTKFDPNHINRYVFDYNTAHFTQVVWAKTNKIGCGYVRYQKGRNYVHMYGCNYLPGGNFQNQPIYERGEPCSNCGGCGSIAGLCGAR</sequence>